<dbReference type="Gene3D" id="1.10.520.20">
    <property type="entry name" value="N-terminal domain of the delta subunit of the F1F0-ATP synthase"/>
    <property type="match status" value="1"/>
</dbReference>
<evidence type="ECO:0000256" key="1">
    <source>
        <dbReference type="ARBA" id="ARBA00004370"/>
    </source>
</evidence>
<sequence length="351" mass="40204">MYEFLDRRYALALYDACSEKGNIEQVLEEFEAIVDEMANNEGLMKITKHPQISKVAKKRIFREIFEGKVSAEMLNFLLLLIEKERILYLKEKYNQFKLIHLERSNKVLAKVKTVVALTPSQKEALQEKLEKTYRKEVILEEEVDKSIIGGIIVMVGSDVIDGSVKNKLKEMKDLVENNQRSRYNFDELNKDLVAEVITSALLSQEQTDRLRINLGKFYNRAIVVKQVIDASIVGGVKVIIGNDVFEGDLFQELTNTEGSEDTEFLGKSNEVFRGPEAFNKILNAEVKTVVPLNSEQREKLKNCLENFYRRKIVIIEKIDKNLIGGVYVRIGDDITDGTVKGKLKTIRRTMS</sequence>
<dbReference type="Pfam" id="PF00213">
    <property type="entry name" value="OSCP"/>
    <property type="match status" value="3"/>
</dbReference>
<accession>A0ABS4JZV7</accession>
<keyword evidence="3 8" id="KW-0375">Hydrogen ion transport</keyword>
<dbReference type="PANTHER" id="PTHR11910">
    <property type="entry name" value="ATP SYNTHASE DELTA CHAIN"/>
    <property type="match status" value="1"/>
</dbReference>
<dbReference type="NCBIfam" id="TIGR01145">
    <property type="entry name" value="ATP_synt_delta"/>
    <property type="match status" value="1"/>
</dbReference>
<evidence type="ECO:0000256" key="5">
    <source>
        <dbReference type="ARBA" id="ARBA00023136"/>
    </source>
</evidence>
<evidence type="ECO:0000256" key="2">
    <source>
        <dbReference type="ARBA" id="ARBA00022448"/>
    </source>
</evidence>
<dbReference type="InterPro" id="IPR020781">
    <property type="entry name" value="ATPase_OSCP/d_CS"/>
</dbReference>
<dbReference type="PRINTS" id="PR00125">
    <property type="entry name" value="ATPASEDELTA"/>
</dbReference>
<protein>
    <recommendedName>
        <fullName evidence="8">ATP synthase subunit delta</fullName>
    </recommendedName>
    <alternativeName>
        <fullName evidence="8">ATP synthase F(1) sector subunit delta</fullName>
    </alternativeName>
    <alternativeName>
        <fullName evidence="8">F-type ATPase subunit delta</fullName>
        <shortName evidence="8">F-ATPase subunit delta</shortName>
    </alternativeName>
</protein>
<dbReference type="Proteomes" id="UP001519308">
    <property type="component" value="Unassembled WGS sequence"/>
</dbReference>
<comment type="subcellular location">
    <subcellularLocation>
        <location evidence="8">Cell membrane</location>
        <topology evidence="8">Peripheral membrane protein</topology>
    </subcellularLocation>
    <subcellularLocation>
        <location evidence="1">Membrane</location>
    </subcellularLocation>
</comment>
<dbReference type="PROSITE" id="PS00389">
    <property type="entry name" value="ATPASE_DELTA"/>
    <property type="match status" value="1"/>
</dbReference>
<name>A0ABS4JZV7_9CLOT</name>
<evidence type="ECO:0000256" key="7">
    <source>
        <dbReference type="ARBA" id="ARBA00023310"/>
    </source>
</evidence>
<evidence type="ECO:0000256" key="4">
    <source>
        <dbReference type="ARBA" id="ARBA00023065"/>
    </source>
</evidence>
<dbReference type="SUPFAM" id="SSF47928">
    <property type="entry name" value="N-terminal domain of the delta subunit of the F1F0-ATP synthase"/>
    <property type="match status" value="1"/>
</dbReference>
<evidence type="ECO:0000256" key="6">
    <source>
        <dbReference type="ARBA" id="ARBA00023196"/>
    </source>
</evidence>
<keyword evidence="10" id="KW-1185">Reference proteome</keyword>
<evidence type="ECO:0000313" key="10">
    <source>
        <dbReference type="Proteomes" id="UP001519308"/>
    </source>
</evidence>
<keyword evidence="2 8" id="KW-0813">Transport</keyword>
<organism evidence="9 10">
    <name type="scientific">Clostridium punense</name>
    <dbReference type="NCBI Taxonomy" id="1054297"/>
    <lineage>
        <taxon>Bacteria</taxon>
        <taxon>Bacillati</taxon>
        <taxon>Bacillota</taxon>
        <taxon>Clostridia</taxon>
        <taxon>Eubacteriales</taxon>
        <taxon>Clostridiaceae</taxon>
        <taxon>Clostridium</taxon>
    </lineage>
</organism>
<proteinExistence type="inferred from homology"/>
<dbReference type="InterPro" id="IPR026015">
    <property type="entry name" value="ATP_synth_OSCP/delta_N_sf"/>
</dbReference>
<dbReference type="NCBIfam" id="NF004403">
    <property type="entry name" value="PRK05758.2-4"/>
    <property type="match status" value="1"/>
</dbReference>
<dbReference type="RefSeq" id="WP_209649364.1">
    <property type="nucleotide sequence ID" value="NZ_JAGGLL010000005.1"/>
</dbReference>
<evidence type="ECO:0000256" key="8">
    <source>
        <dbReference type="HAMAP-Rule" id="MF_01416"/>
    </source>
</evidence>
<comment type="caution">
    <text evidence="9">The sequence shown here is derived from an EMBL/GenBank/DDBJ whole genome shotgun (WGS) entry which is preliminary data.</text>
</comment>
<comment type="function">
    <text evidence="8">This protein is part of the stalk that links CF(0) to CF(1). It either transmits conformational changes from CF(0) to CF(1) or is implicated in proton conduction.</text>
</comment>
<dbReference type="InterPro" id="IPR000711">
    <property type="entry name" value="ATPase_OSCP/dsu"/>
</dbReference>
<comment type="function">
    <text evidence="8">F(1)F(0) ATP synthase produces ATP from ADP in the presence of a proton or sodium gradient. F-type ATPases consist of two structural domains, F(1) containing the extramembraneous catalytic core and F(0) containing the membrane proton channel, linked together by a central stalk and a peripheral stalk. During catalysis, ATP synthesis in the catalytic domain of F(1) is coupled via a rotary mechanism of the central stalk subunits to proton translocation.</text>
</comment>
<keyword evidence="5 8" id="KW-0472">Membrane</keyword>
<comment type="similarity">
    <text evidence="8">Belongs to the ATPase delta chain family.</text>
</comment>
<dbReference type="HAMAP" id="MF_01416">
    <property type="entry name" value="ATP_synth_delta_bact"/>
    <property type="match status" value="1"/>
</dbReference>
<evidence type="ECO:0000313" key="9">
    <source>
        <dbReference type="EMBL" id="MBP2021071.1"/>
    </source>
</evidence>
<keyword evidence="7 8" id="KW-0066">ATP synthesis</keyword>
<evidence type="ECO:0000256" key="3">
    <source>
        <dbReference type="ARBA" id="ARBA00022781"/>
    </source>
</evidence>
<keyword evidence="4 8" id="KW-0406">Ion transport</keyword>
<keyword evidence="6 8" id="KW-0139">CF(1)</keyword>
<reference evidence="9 10" key="1">
    <citation type="submission" date="2021-03" db="EMBL/GenBank/DDBJ databases">
        <title>Genomic Encyclopedia of Type Strains, Phase IV (KMG-IV): sequencing the most valuable type-strain genomes for metagenomic binning, comparative biology and taxonomic classification.</title>
        <authorList>
            <person name="Goeker M."/>
        </authorList>
    </citation>
    <scope>NUCLEOTIDE SEQUENCE [LARGE SCALE GENOMIC DNA]</scope>
    <source>
        <strain evidence="9 10">DSM 28650</strain>
    </source>
</reference>
<keyword evidence="8" id="KW-1003">Cell membrane</keyword>
<dbReference type="EMBL" id="JAGGLL010000005">
    <property type="protein sequence ID" value="MBP2021071.1"/>
    <property type="molecule type" value="Genomic_DNA"/>
</dbReference>
<gene>
    <name evidence="8" type="primary">atpH</name>
    <name evidence="9" type="ORF">J2Z44_000858</name>
</gene>